<proteinExistence type="predicted"/>
<evidence type="ECO:0000313" key="1">
    <source>
        <dbReference type="EMBL" id="KAJ1166809.1"/>
    </source>
</evidence>
<dbReference type="Proteomes" id="UP001066276">
    <property type="component" value="Chromosome 4_2"/>
</dbReference>
<protein>
    <submittedName>
        <fullName evidence="1">Uncharacterized protein</fullName>
    </submittedName>
</protein>
<gene>
    <name evidence="1" type="ORF">NDU88_007205</name>
</gene>
<accession>A0AAV7SS55</accession>
<sequence length="81" mass="8897">MWPSRHVEVGVVEPRAPRAATARSDRCLTGRVGGAHARRQCCVLAWNSAAWLINTRTRVVVYNGRLSQRSKPAVSCALSPQ</sequence>
<reference evidence="1" key="1">
    <citation type="journal article" date="2022" name="bioRxiv">
        <title>Sequencing and chromosome-scale assembly of the giantPleurodeles waltlgenome.</title>
        <authorList>
            <person name="Brown T."/>
            <person name="Elewa A."/>
            <person name="Iarovenko S."/>
            <person name="Subramanian E."/>
            <person name="Araus A.J."/>
            <person name="Petzold A."/>
            <person name="Susuki M."/>
            <person name="Suzuki K.-i.T."/>
            <person name="Hayashi T."/>
            <person name="Toyoda A."/>
            <person name="Oliveira C."/>
            <person name="Osipova E."/>
            <person name="Leigh N.D."/>
            <person name="Simon A."/>
            <person name="Yun M.H."/>
        </authorList>
    </citation>
    <scope>NUCLEOTIDE SEQUENCE</scope>
    <source>
        <strain evidence="1">20211129_DDA</strain>
        <tissue evidence="1">Liver</tissue>
    </source>
</reference>
<keyword evidence="2" id="KW-1185">Reference proteome</keyword>
<dbReference type="EMBL" id="JANPWB010000008">
    <property type="protein sequence ID" value="KAJ1166809.1"/>
    <property type="molecule type" value="Genomic_DNA"/>
</dbReference>
<comment type="caution">
    <text evidence="1">The sequence shown here is derived from an EMBL/GenBank/DDBJ whole genome shotgun (WGS) entry which is preliminary data.</text>
</comment>
<evidence type="ECO:0000313" key="2">
    <source>
        <dbReference type="Proteomes" id="UP001066276"/>
    </source>
</evidence>
<name>A0AAV7SS55_PLEWA</name>
<dbReference type="AlphaFoldDB" id="A0AAV7SS55"/>
<organism evidence="1 2">
    <name type="scientific">Pleurodeles waltl</name>
    <name type="common">Iberian ribbed newt</name>
    <dbReference type="NCBI Taxonomy" id="8319"/>
    <lineage>
        <taxon>Eukaryota</taxon>
        <taxon>Metazoa</taxon>
        <taxon>Chordata</taxon>
        <taxon>Craniata</taxon>
        <taxon>Vertebrata</taxon>
        <taxon>Euteleostomi</taxon>
        <taxon>Amphibia</taxon>
        <taxon>Batrachia</taxon>
        <taxon>Caudata</taxon>
        <taxon>Salamandroidea</taxon>
        <taxon>Salamandridae</taxon>
        <taxon>Pleurodelinae</taxon>
        <taxon>Pleurodeles</taxon>
    </lineage>
</organism>